<protein>
    <submittedName>
        <fullName evidence="2">Uncharacterized protein</fullName>
    </submittedName>
</protein>
<evidence type="ECO:0000313" key="3">
    <source>
        <dbReference type="Proteomes" id="UP000467841"/>
    </source>
</evidence>
<feature type="compositionally biased region" description="Basic and acidic residues" evidence="1">
    <location>
        <begin position="49"/>
        <end position="71"/>
    </location>
</feature>
<gene>
    <name evidence="2" type="ORF">MERR_LOCUS5082</name>
</gene>
<dbReference type="OrthoDB" id="1750909at2759"/>
<evidence type="ECO:0000313" key="2">
    <source>
        <dbReference type="EMBL" id="CAA7017847.1"/>
    </source>
</evidence>
<proteinExistence type="predicted"/>
<evidence type="ECO:0000256" key="1">
    <source>
        <dbReference type="SAM" id="MobiDB-lite"/>
    </source>
</evidence>
<dbReference type="Proteomes" id="UP000467841">
    <property type="component" value="Unassembled WGS sequence"/>
</dbReference>
<organism evidence="2 3">
    <name type="scientific">Microthlaspi erraticum</name>
    <dbReference type="NCBI Taxonomy" id="1685480"/>
    <lineage>
        <taxon>Eukaryota</taxon>
        <taxon>Viridiplantae</taxon>
        <taxon>Streptophyta</taxon>
        <taxon>Embryophyta</taxon>
        <taxon>Tracheophyta</taxon>
        <taxon>Spermatophyta</taxon>
        <taxon>Magnoliopsida</taxon>
        <taxon>eudicotyledons</taxon>
        <taxon>Gunneridae</taxon>
        <taxon>Pentapetalae</taxon>
        <taxon>rosids</taxon>
        <taxon>malvids</taxon>
        <taxon>Brassicales</taxon>
        <taxon>Brassicaceae</taxon>
        <taxon>Coluteocarpeae</taxon>
        <taxon>Microthlaspi</taxon>
    </lineage>
</organism>
<dbReference type="AlphaFoldDB" id="A0A6D2HNM9"/>
<keyword evidence="3" id="KW-1185">Reference proteome</keyword>
<dbReference type="EMBL" id="CACVBM020000333">
    <property type="protein sequence ID" value="CAA7017847.1"/>
    <property type="molecule type" value="Genomic_DNA"/>
</dbReference>
<name>A0A6D2HNM9_9BRAS</name>
<feature type="region of interest" description="Disordered" evidence="1">
    <location>
        <begin position="44"/>
        <end position="100"/>
    </location>
</feature>
<accession>A0A6D2HNM9</accession>
<sequence>MLKDDGDSWVTDGQELENFAIGYYKRLYSLDDVEENVEKLSPEGFTTLTHEEITDHNKDNGEPSQGDREADWTNPSKFHSGPAKHGQHSGTARSGTLHETKKGMRGWMLLKLDLG</sequence>
<comment type="caution">
    <text evidence="2">The sequence shown here is derived from an EMBL/GenBank/DDBJ whole genome shotgun (WGS) entry which is preliminary data.</text>
</comment>
<reference evidence="2" key="1">
    <citation type="submission" date="2020-01" db="EMBL/GenBank/DDBJ databases">
        <authorList>
            <person name="Mishra B."/>
        </authorList>
    </citation>
    <scope>NUCLEOTIDE SEQUENCE [LARGE SCALE GENOMIC DNA]</scope>
</reference>